<protein>
    <submittedName>
        <fullName evidence="2">Uncharacterized protein</fullName>
    </submittedName>
</protein>
<keyword evidence="3" id="KW-1185">Reference proteome</keyword>
<evidence type="ECO:0000313" key="3">
    <source>
        <dbReference type="Proteomes" id="UP001458880"/>
    </source>
</evidence>
<organism evidence="2 3">
    <name type="scientific">Popillia japonica</name>
    <name type="common">Japanese beetle</name>
    <dbReference type="NCBI Taxonomy" id="7064"/>
    <lineage>
        <taxon>Eukaryota</taxon>
        <taxon>Metazoa</taxon>
        <taxon>Ecdysozoa</taxon>
        <taxon>Arthropoda</taxon>
        <taxon>Hexapoda</taxon>
        <taxon>Insecta</taxon>
        <taxon>Pterygota</taxon>
        <taxon>Neoptera</taxon>
        <taxon>Endopterygota</taxon>
        <taxon>Coleoptera</taxon>
        <taxon>Polyphaga</taxon>
        <taxon>Scarabaeiformia</taxon>
        <taxon>Scarabaeidae</taxon>
        <taxon>Rutelinae</taxon>
        <taxon>Popillia</taxon>
    </lineage>
</organism>
<feature type="region of interest" description="Disordered" evidence="1">
    <location>
        <begin position="166"/>
        <end position="188"/>
    </location>
</feature>
<feature type="region of interest" description="Disordered" evidence="1">
    <location>
        <begin position="110"/>
        <end position="145"/>
    </location>
</feature>
<sequence>MYNTLMYNTSLVVAYAAAYYHETVSHLKQATVVVIADTWLVFEMTTWTTANLITLLHSELDSTSISSTDDEASSGDINSIETEKPRLASSARQVHPVCEDKAQLLAYDKHPNVDPNHQKRPSIDLNASPPPYPKRASLDSNPSPTSYPLTPNIIVEAGRIEFVKPSSDGASTPFVESTPTPPTTPRIGGRITVTRGQQTSDDEESCFDDVKEKLEARVLELEAALEAAQKSDLKDKQTLAKLQRQLSRRCLRKVRLIGRKSNGYLKQWVADEAAISQDLGPTDSTGKSGESPSSVGTAGTRVWWLYSSL</sequence>
<dbReference type="EMBL" id="JASPKY010000480">
    <property type="protein sequence ID" value="KAK9695482.1"/>
    <property type="molecule type" value="Genomic_DNA"/>
</dbReference>
<gene>
    <name evidence="2" type="ORF">QE152_g32548</name>
</gene>
<name>A0AAW1IZ74_POPJA</name>
<evidence type="ECO:0000313" key="2">
    <source>
        <dbReference type="EMBL" id="KAK9695482.1"/>
    </source>
</evidence>
<accession>A0AAW1IZ74</accession>
<dbReference type="AlphaFoldDB" id="A0AAW1IZ74"/>
<proteinExistence type="predicted"/>
<dbReference type="Proteomes" id="UP001458880">
    <property type="component" value="Unassembled WGS sequence"/>
</dbReference>
<feature type="compositionally biased region" description="Polar residues" evidence="1">
    <location>
        <begin position="168"/>
        <end position="177"/>
    </location>
</feature>
<comment type="caution">
    <text evidence="2">The sequence shown here is derived from an EMBL/GenBank/DDBJ whole genome shotgun (WGS) entry which is preliminary data.</text>
</comment>
<reference evidence="2 3" key="1">
    <citation type="journal article" date="2024" name="BMC Genomics">
        <title>De novo assembly and annotation of Popillia japonica's genome with initial clues to its potential as an invasive pest.</title>
        <authorList>
            <person name="Cucini C."/>
            <person name="Boschi S."/>
            <person name="Funari R."/>
            <person name="Cardaioli E."/>
            <person name="Iannotti N."/>
            <person name="Marturano G."/>
            <person name="Paoli F."/>
            <person name="Bruttini M."/>
            <person name="Carapelli A."/>
            <person name="Frati F."/>
            <person name="Nardi F."/>
        </authorList>
    </citation>
    <scope>NUCLEOTIDE SEQUENCE [LARGE SCALE GENOMIC DNA]</scope>
    <source>
        <strain evidence="2">DMR45628</strain>
    </source>
</reference>
<evidence type="ECO:0000256" key="1">
    <source>
        <dbReference type="SAM" id="MobiDB-lite"/>
    </source>
</evidence>